<feature type="compositionally biased region" description="Polar residues" evidence="1">
    <location>
        <begin position="95"/>
        <end position="104"/>
    </location>
</feature>
<feature type="compositionally biased region" description="Polar residues" evidence="1">
    <location>
        <begin position="255"/>
        <end position="269"/>
    </location>
</feature>
<evidence type="ECO:0000256" key="1">
    <source>
        <dbReference type="SAM" id="MobiDB-lite"/>
    </source>
</evidence>
<feature type="compositionally biased region" description="Basic and acidic residues" evidence="1">
    <location>
        <begin position="105"/>
        <end position="127"/>
    </location>
</feature>
<name>X6NVG1_RETFI</name>
<gene>
    <name evidence="2" type="ORF">RFI_07327</name>
</gene>
<accession>X6NVG1</accession>
<proteinExistence type="predicted"/>
<keyword evidence="2" id="KW-0436">Ligase</keyword>
<keyword evidence="3" id="KW-1185">Reference proteome</keyword>
<evidence type="ECO:0000313" key="2">
    <source>
        <dbReference type="EMBL" id="ETO29794.1"/>
    </source>
</evidence>
<comment type="caution">
    <text evidence="2">The sequence shown here is derived from an EMBL/GenBank/DDBJ whole genome shotgun (WGS) entry which is preliminary data.</text>
</comment>
<protein>
    <submittedName>
        <fullName evidence="2">DNA ligase I</fullName>
    </submittedName>
</protein>
<evidence type="ECO:0000313" key="3">
    <source>
        <dbReference type="Proteomes" id="UP000023152"/>
    </source>
</evidence>
<dbReference type="EMBL" id="ASPP01005844">
    <property type="protein sequence ID" value="ETO29794.1"/>
    <property type="molecule type" value="Genomic_DNA"/>
</dbReference>
<feature type="compositionally biased region" description="Basic and acidic residues" evidence="1">
    <location>
        <begin position="38"/>
        <end position="69"/>
    </location>
</feature>
<dbReference type="AlphaFoldDB" id="X6NVG1"/>
<dbReference type="GO" id="GO:0016874">
    <property type="term" value="F:ligase activity"/>
    <property type="evidence" value="ECO:0007669"/>
    <property type="project" value="UniProtKB-KW"/>
</dbReference>
<feature type="compositionally biased region" description="Basic residues" evidence="1">
    <location>
        <begin position="128"/>
        <end position="138"/>
    </location>
</feature>
<feature type="compositionally biased region" description="Basic and acidic residues" evidence="1">
    <location>
        <begin position="76"/>
        <end position="94"/>
    </location>
</feature>
<reference evidence="2 3" key="1">
    <citation type="journal article" date="2013" name="Curr. Biol.">
        <title>The Genome of the Foraminiferan Reticulomyxa filosa.</title>
        <authorList>
            <person name="Glockner G."/>
            <person name="Hulsmann N."/>
            <person name="Schleicher M."/>
            <person name="Noegel A.A."/>
            <person name="Eichinger L."/>
            <person name="Gallinger C."/>
            <person name="Pawlowski J."/>
            <person name="Sierra R."/>
            <person name="Euteneuer U."/>
            <person name="Pillet L."/>
            <person name="Moustafa A."/>
            <person name="Platzer M."/>
            <person name="Groth M."/>
            <person name="Szafranski K."/>
            <person name="Schliwa M."/>
        </authorList>
    </citation>
    <scope>NUCLEOTIDE SEQUENCE [LARGE SCALE GENOMIC DNA]</scope>
</reference>
<feature type="region of interest" description="Disordered" evidence="1">
    <location>
        <begin position="213"/>
        <end position="269"/>
    </location>
</feature>
<organism evidence="2 3">
    <name type="scientific">Reticulomyxa filosa</name>
    <dbReference type="NCBI Taxonomy" id="46433"/>
    <lineage>
        <taxon>Eukaryota</taxon>
        <taxon>Sar</taxon>
        <taxon>Rhizaria</taxon>
        <taxon>Retaria</taxon>
        <taxon>Foraminifera</taxon>
        <taxon>Monothalamids</taxon>
        <taxon>Reticulomyxidae</taxon>
        <taxon>Reticulomyxa</taxon>
    </lineage>
</organism>
<dbReference type="Proteomes" id="UP000023152">
    <property type="component" value="Unassembled WGS sequence"/>
</dbReference>
<sequence>MHLHCRKYLGEKDIDNMDYLNQLNIFAGNVKQVADAMEWKEEQERKQREKQEKHEKEQAKKKNDLAAYRDKKKAQKDREKAVSSRTKPEADQSKKTIATTSTDNVTKEVKKEETKEERKARRKEEKKEKKKAKKKRKKSALEKYKVLEKQPEIKNLPTATQQAIETRLNTRGKSYTKQVLFFFFFFKKIFKSINNNNNNENNKNNKVEPVAPHKRAQTGGGALKKEPSNPHIRTATSPGRALQSETQKTRKPTFFLSSPTTRTRGASTAQDETKFTKMVLEAIDDIDDDLEMDIESVLNDIEE</sequence>
<feature type="region of interest" description="Disordered" evidence="1">
    <location>
        <begin position="38"/>
        <end position="143"/>
    </location>
</feature>